<organism evidence="6 7">
    <name type="scientific">Homarus americanus</name>
    <name type="common">American lobster</name>
    <dbReference type="NCBI Taxonomy" id="6706"/>
    <lineage>
        <taxon>Eukaryota</taxon>
        <taxon>Metazoa</taxon>
        <taxon>Ecdysozoa</taxon>
        <taxon>Arthropoda</taxon>
        <taxon>Crustacea</taxon>
        <taxon>Multicrustacea</taxon>
        <taxon>Malacostraca</taxon>
        <taxon>Eumalacostraca</taxon>
        <taxon>Eucarida</taxon>
        <taxon>Decapoda</taxon>
        <taxon>Pleocyemata</taxon>
        <taxon>Astacidea</taxon>
        <taxon>Nephropoidea</taxon>
        <taxon>Nephropidae</taxon>
        <taxon>Homarus</taxon>
    </lineage>
</organism>
<evidence type="ECO:0000256" key="4">
    <source>
        <dbReference type="SAM" id="Coils"/>
    </source>
</evidence>
<feature type="coiled-coil region" evidence="4">
    <location>
        <begin position="49"/>
        <end position="90"/>
    </location>
</feature>
<evidence type="ECO:0000313" key="6">
    <source>
        <dbReference type="EMBL" id="KAG7160984.1"/>
    </source>
</evidence>
<dbReference type="InterPro" id="IPR026060">
    <property type="entry name" value="AMY1"/>
</dbReference>
<dbReference type="PANTHER" id="PTHR13168">
    <property type="entry name" value="ASSOCIATE OF C-MYC AMY-1"/>
    <property type="match status" value="1"/>
</dbReference>
<dbReference type="GO" id="GO:0003713">
    <property type="term" value="F:transcription coactivator activity"/>
    <property type="evidence" value="ECO:0007669"/>
    <property type="project" value="InterPro"/>
</dbReference>
<dbReference type="EMBL" id="JAHLQT010030594">
    <property type="protein sequence ID" value="KAG7160984.1"/>
    <property type="molecule type" value="Genomic_DNA"/>
</dbReference>
<keyword evidence="3" id="KW-0539">Nucleus</keyword>
<gene>
    <name evidence="6" type="primary">MYCBP-L</name>
    <name evidence="6" type="ORF">Hamer_G007773</name>
</gene>
<dbReference type="AlphaFoldDB" id="A0A8J5MRK0"/>
<accession>A0A8J5MRK0</accession>
<dbReference type="Proteomes" id="UP000747542">
    <property type="component" value="Unassembled WGS sequence"/>
</dbReference>
<sequence length="114" mass="12874">MDSEREKFRTYVEKSGVMSALTNALVHLYEEPEKPNDALTYLKLTLGTMNHEEKHVQMLEEKIKEQKATIDNLNAENAFLKERLAQAEAAAAFKATTGQAETKDNVTKHPPEDV</sequence>
<evidence type="ECO:0000256" key="2">
    <source>
        <dbReference type="ARBA" id="ARBA00009389"/>
    </source>
</evidence>
<name>A0A8J5MRK0_HOMAM</name>
<reference evidence="6" key="1">
    <citation type="journal article" date="2021" name="Sci. Adv.">
        <title>The American lobster genome reveals insights on longevity, neural, and immune adaptations.</title>
        <authorList>
            <person name="Polinski J.M."/>
            <person name="Zimin A.V."/>
            <person name="Clark K.F."/>
            <person name="Kohn A.B."/>
            <person name="Sadowski N."/>
            <person name="Timp W."/>
            <person name="Ptitsyn A."/>
            <person name="Khanna P."/>
            <person name="Romanova D.Y."/>
            <person name="Williams P."/>
            <person name="Greenwood S.J."/>
            <person name="Moroz L.L."/>
            <person name="Walt D.R."/>
            <person name="Bodnar A.G."/>
        </authorList>
    </citation>
    <scope>NUCLEOTIDE SEQUENCE</scope>
    <source>
        <strain evidence="6">GMGI-L3</strain>
    </source>
</reference>
<evidence type="ECO:0000313" key="7">
    <source>
        <dbReference type="Proteomes" id="UP000747542"/>
    </source>
</evidence>
<evidence type="ECO:0000256" key="5">
    <source>
        <dbReference type="SAM" id="MobiDB-lite"/>
    </source>
</evidence>
<dbReference type="PANTHER" id="PTHR13168:SF0">
    <property type="entry name" value="C-MYC-BINDING PROTEIN"/>
    <property type="match status" value="1"/>
</dbReference>
<keyword evidence="4" id="KW-0175">Coiled coil</keyword>
<evidence type="ECO:0000256" key="3">
    <source>
        <dbReference type="ARBA" id="ARBA00023242"/>
    </source>
</evidence>
<protein>
    <submittedName>
        <fullName evidence="6">c-Myc-binding protein-like</fullName>
    </submittedName>
</protein>
<comment type="similarity">
    <text evidence="2">Belongs to the AMY1 family.</text>
</comment>
<comment type="subcellular location">
    <subcellularLocation>
        <location evidence="1">Nucleus</location>
    </subcellularLocation>
</comment>
<proteinExistence type="inferred from homology"/>
<feature type="compositionally biased region" description="Basic and acidic residues" evidence="5">
    <location>
        <begin position="101"/>
        <end position="114"/>
    </location>
</feature>
<keyword evidence="7" id="KW-1185">Reference proteome</keyword>
<evidence type="ECO:0000256" key="1">
    <source>
        <dbReference type="ARBA" id="ARBA00004123"/>
    </source>
</evidence>
<comment type="caution">
    <text evidence="6">The sequence shown here is derived from an EMBL/GenBank/DDBJ whole genome shotgun (WGS) entry which is preliminary data.</text>
</comment>
<feature type="region of interest" description="Disordered" evidence="5">
    <location>
        <begin position="94"/>
        <end position="114"/>
    </location>
</feature>
<dbReference type="GO" id="GO:0005634">
    <property type="term" value="C:nucleus"/>
    <property type="evidence" value="ECO:0007669"/>
    <property type="project" value="UniProtKB-SubCell"/>
</dbReference>